<protein>
    <recommendedName>
        <fullName evidence="4">O-antigen ligase domain-containing protein</fullName>
    </recommendedName>
</protein>
<evidence type="ECO:0000256" key="1">
    <source>
        <dbReference type="SAM" id="Phobius"/>
    </source>
</evidence>
<keyword evidence="1" id="KW-0812">Transmembrane</keyword>
<proteinExistence type="predicted"/>
<dbReference type="EMBL" id="JABKKF010000003">
    <property type="protein sequence ID" value="NPD91650.1"/>
    <property type="molecule type" value="Genomic_DNA"/>
</dbReference>
<feature type="transmembrane region" description="Helical" evidence="1">
    <location>
        <begin position="67"/>
        <end position="88"/>
    </location>
</feature>
<feature type="transmembrane region" description="Helical" evidence="1">
    <location>
        <begin position="100"/>
        <end position="121"/>
    </location>
</feature>
<feature type="transmembrane region" description="Helical" evidence="1">
    <location>
        <begin position="197"/>
        <end position="213"/>
    </location>
</feature>
<accession>A0ABX2ALI9</accession>
<feature type="transmembrane region" description="Helical" evidence="1">
    <location>
        <begin position="176"/>
        <end position="191"/>
    </location>
</feature>
<keyword evidence="3" id="KW-1185">Reference proteome</keyword>
<feature type="transmembrane region" description="Helical" evidence="1">
    <location>
        <begin position="12"/>
        <end position="31"/>
    </location>
</feature>
<evidence type="ECO:0008006" key="4">
    <source>
        <dbReference type="Google" id="ProtNLM"/>
    </source>
</evidence>
<reference evidence="2 3" key="1">
    <citation type="submission" date="2020-05" db="EMBL/GenBank/DDBJ databases">
        <title>Distinct polysaccharide utilization as determinants for interspecies competition between intestinal Prevotella spp.</title>
        <authorList>
            <person name="Galvez E.J.C."/>
            <person name="Iljazovic A."/>
            <person name="Strowig T."/>
        </authorList>
    </citation>
    <scope>NUCLEOTIDE SEQUENCE [LARGE SCALE GENOMIC DNA]</scope>
    <source>
        <strain evidence="2 3">PMUR</strain>
    </source>
</reference>
<feature type="transmembrane region" description="Helical" evidence="1">
    <location>
        <begin position="154"/>
        <end position="171"/>
    </location>
</feature>
<keyword evidence="1" id="KW-1133">Transmembrane helix</keyword>
<feature type="transmembrane region" description="Helical" evidence="1">
    <location>
        <begin position="128"/>
        <end position="148"/>
    </location>
</feature>
<dbReference type="Proteomes" id="UP000714420">
    <property type="component" value="Unassembled WGS sequence"/>
</dbReference>
<evidence type="ECO:0000313" key="3">
    <source>
        <dbReference type="Proteomes" id="UP000714420"/>
    </source>
</evidence>
<keyword evidence="1" id="KW-0472">Membrane</keyword>
<name>A0ABX2ALI9_9BACT</name>
<feature type="transmembrane region" description="Helical" evidence="1">
    <location>
        <begin position="310"/>
        <end position="334"/>
    </location>
</feature>
<feature type="transmembrane region" description="Helical" evidence="1">
    <location>
        <begin position="37"/>
        <end position="55"/>
    </location>
</feature>
<gene>
    <name evidence="2" type="ORF">HPS56_04655</name>
</gene>
<dbReference type="RefSeq" id="WP_172274635.1">
    <property type="nucleotide sequence ID" value="NZ_CATJPT010000212.1"/>
</dbReference>
<feature type="transmembrane region" description="Helical" evidence="1">
    <location>
        <begin position="220"/>
        <end position="238"/>
    </location>
</feature>
<feature type="transmembrane region" description="Helical" evidence="1">
    <location>
        <begin position="355"/>
        <end position="378"/>
    </location>
</feature>
<evidence type="ECO:0000313" key="2">
    <source>
        <dbReference type="EMBL" id="NPD91650.1"/>
    </source>
</evidence>
<comment type="caution">
    <text evidence="2">The sequence shown here is derived from an EMBL/GenBank/DDBJ whole genome shotgun (WGS) entry which is preliminary data.</text>
</comment>
<organism evidence="2 3">
    <name type="scientific">Xylanibacter muris</name>
    <dbReference type="NCBI Taxonomy" id="2736290"/>
    <lineage>
        <taxon>Bacteria</taxon>
        <taxon>Pseudomonadati</taxon>
        <taxon>Bacteroidota</taxon>
        <taxon>Bacteroidia</taxon>
        <taxon>Bacteroidales</taxon>
        <taxon>Prevotellaceae</taxon>
        <taxon>Xylanibacter</taxon>
    </lineage>
</organism>
<sequence length="399" mass="46140">MEFIKIKQDNSTKYSIYSILFASIVTAFFGYTVNANLFFKFIITLFSWTGVFFSIKRFYSLKRYSLLPKITAIFLCLMVVQSFLHSIFNGEVHAGEKMVVILTNKVAVLDLVGVFFLTCILDLHELKFLFKASLYFAIISIFLLLFNFNVTEDSYFLGYVLLYTPIMLPYIKKRNTIILLVSYAISVFAFLGGGRQIALLLFFAILAIVVPKCCSKKYTFYVSLIICILPILFLFWSLSNVSIFELLSDNYDYDYDDDISVDTRTFLWQELAADMLRQDWLTILFGKGVLGYYKSDFFSMNYRFGIEVPILQWFLQAGFIYIFLFTSLICYSIWGLYKHGRNIMCQRASILIAGFYLNCYVSNLLGCNIGILGVWVLISMAFNPNIYNATDLQITKKLF</sequence>